<accession>A0ABT1TJS2</accession>
<gene>
    <name evidence="1" type="ORF">NP590_16570</name>
</gene>
<keyword evidence="1" id="KW-0489">Methyltransferase</keyword>
<dbReference type="EMBL" id="JANIBJ010000036">
    <property type="protein sequence ID" value="MCQ8105727.1"/>
    <property type="molecule type" value="Genomic_DNA"/>
</dbReference>
<protein>
    <submittedName>
        <fullName evidence="1">Class I SAM-dependent methyltransferase</fullName>
    </submittedName>
</protein>
<evidence type="ECO:0000313" key="1">
    <source>
        <dbReference type="EMBL" id="MCQ8105727.1"/>
    </source>
</evidence>
<dbReference type="Proteomes" id="UP001524499">
    <property type="component" value="Unassembled WGS sequence"/>
</dbReference>
<comment type="caution">
    <text evidence="1">The sequence shown here is derived from an EMBL/GenBank/DDBJ whole genome shotgun (WGS) entry which is preliminary data.</text>
</comment>
<reference evidence="1 2" key="1">
    <citation type="submission" date="2022-07" db="EMBL/GenBank/DDBJ databases">
        <title>Methylomonas rivi sp. nov., Methylomonas rosea sp. nov., Methylomonas aureus sp. nov. and Methylomonas subterranea sp. nov., four novel methanotrophs isolated from a freshwater creek and the deep terrestrial subsurface.</title>
        <authorList>
            <person name="Abin C."/>
            <person name="Sankaranarayanan K."/>
            <person name="Garner C."/>
            <person name="Sindelar R."/>
            <person name="Kotary K."/>
            <person name="Garner R."/>
            <person name="Barclay S."/>
            <person name="Lawson P."/>
            <person name="Krumholz L."/>
        </authorList>
    </citation>
    <scope>NUCLEOTIDE SEQUENCE [LARGE SCALE GENOMIC DNA]</scope>
    <source>
        <strain evidence="1 2">SURF-2</strain>
    </source>
</reference>
<dbReference type="Gene3D" id="3.40.50.150">
    <property type="entry name" value="Vaccinia Virus protein VP39"/>
    <property type="match status" value="2"/>
</dbReference>
<proteinExistence type="predicted"/>
<dbReference type="SUPFAM" id="SSF53335">
    <property type="entry name" value="S-adenosyl-L-methionine-dependent methyltransferases"/>
    <property type="match status" value="1"/>
</dbReference>
<sequence>MPNTPCPLCLGTETARFFADKQRDYLRCRHCQLVFVPPPWHLSAEAEQAVYDLHQNRLDDAGYRQFLSRLAEPLLERLPASANGLDYGCGPGPLLARMFNEHGHVMRVFDPIYANRPDTLQNRYDFVTCTEVVEHFRQPRREFQRLFGLLKPKGHLGIMTKLVLDADAFSRWHYKNDPTHIGFYSADTMAWLAESYRCRLEFIGKDVIIFTPSDAAIGNFIGYQHRSGCK</sequence>
<name>A0ABT1TJS2_9GAMM</name>
<keyword evidence="1" id="KW-0808">Transferase</keyword>
<dbReference type="InterPro" id="IPR029063">
    <property type="entry name" value="SAM-dependent_MTases_sf"/>
</dbReference>
<evidence type="ECO:0000313" key="2">
    <source>
        <dbReference type="Proteomes" id="UP001524499"/>
    </source>
</evidence>
<organism evidence="1 2">
    <name type="scientific">Methylomonas subterranea</name>
    <dbReference type="NCBI Taxonomy" id="2952225"/>
    <lineage>
        <taxon>Bacteria</taxon>
        <taxon>Pseudomonadati</taxon>
        <taxon>Pseudomonadota</taxon>
        <taxon>Gammaproteobacteria</taxon>
        <taxon>Methylococcales</taxon>
        <taxon>Methylococcaceae</taxon>
        <taxon>Methylomonas</taxon>
    </lineage>
</organism>
<dbReference type="GO" id="GO:0008168">
    <property type="term" value="F:methyltransferase activity"/>
    <property type="evidence" value="ECO:0007669"/>
    <property type="project" value="UniProtKB-KW"/>
</dbReference>
<dbReference type="RefSeq" id="WP_256603749.1">
    <property type="nucleotide sequence ID" value="NZ_JANIBJ010000036.1"/>
</dbReference>
<dbReference type="Pfam" id="PF13489">
    <property type="entry name" value="Methyltransf_23"/>
    <property type="match status" value="1"/>
</dbReference>
<keyword evidence="2" id="KW-1185">Reference proteome</keyword>
<dbReference type="GO" id="GO:0032259">
    <property type="term" value="P:methylation"/>
    <property type="evidence" value="ECO:0007669"/>
    <property type="project" value="UniProtKB-KW"/>
</dbReference>